<feature type="compositionally biased region" description="Basic and acidic residues" evidence="2">
    <location>
        <begin position="294"/>
        <end position="312"/>
    </location>
</feature>
<feature type="compositionally biased region" description="Acidic residues" evidence="2">
    <location>
        <begin position="376"/>
        <end position="392"/>
    </location>
</feature>
<feature type="region of interest" description="Disordered" evidence="2">
    <location>
        <begin position="58"/>
        <end position="116"/>
    </location>
</feature>
<feature type="coiled-coil region" evidence="1">
    <location>
        <begin position="129"/>
        <end position="156"/>
    </location>
</feature>
<name>A0A103Y893_CYNCS</name>
<accession>A0A103Y893</accession>
<evidence type="ECO:0000313" key="4">
    <source>
        <dbReference type="Proteomes" id="UP000243975"/>
    </source>
</evidence>
<dbReference type="EMBL" id="LEKV01002218">
    <property type="protein sequence ID" value="KVI04344.1"/>
    <property type="molecule type" value="Genomic_DNA"/>
</dbReference>
<dbReference type="Proteomes" id="UP000243975">
    <property type="component" value="Unassembled WGS sequence"/>
</dbReference>
<evidence type="ECO:0000256" key="1">
    <source>
        <dbReference type="SAM" id="Coils"/>
    </source>
</evidence>
<proteinExistence type="predicted"/>
<sequence length="612" mass="67871">MDFHSLTRRELQSLCKLNKIPANITNVAMADALQSLQTVEGIEEFLNVSQSETDGLVEPMEKVEVSSPKAPQTRCRTSTRQKVKNGDGVNLPPTATRTTRRGSKQLTADVEDSKSNMVKTPAIASTRRKALATSSCRNVNNRLNECEEEAKKESTVQKAYSTRRSTRLTEKKSAEPEVKKESEKAIKMNSFVDEMDVLSKVDEVNVTSEEVCELDEAPENTVGSGMPNAEVADICKAFEKLDVLINGSAPSSVLEKDVDIEVAHKNGEEKDCGELDNLKLESDETPNPSEDGDLEGKLMIEEKFDLGEKFSSEEAENDEVFDQKTELDGISSPCEDDDSEEKLDSGEKFDATEVSSKEISGDNLSASKDHDLVMAPEEDSDSFESGDEEVDIDTPFNTENLSGAQEFEQEDMLCAVSEMKDQVLENNEYSSLVSDMVLSITENPSEAFESDNFSTADEITKNDMEQVSQNMVDETLDVIPAIDNTITAEEVQDLKLFTEFREFPSKKTPIKTPTSFKNTSRIVSDDKENIDSGRKLQNVFVDEGKKSKKEKDENDKVKSLHEISMRQLRKQVKALTLKNLNAHEDAAAKEAATRPALQVLCENQLVGGETKK</sequence>
<dbReference type="AlphaFoldDB" id="A0A103Y893"/>
<dbReference type="OMA" id="KNDMEQV"/>
<gene>
    <name evidence="3" type="ORF">Ccrd_017346</name>
</gene>
<feature type="compositionally biased region" description="Basic and acidic residues" evidence="2">
    <location>
        <begin position="265"/>
        <end position="282"/>
    </location>
</feature>
<dbReference type="OrthoDB" id="1916794at2759"/>
<evidence type="ECO:0000256" key="2">
    <source>
        <dbReference type="SAM" id="MobiDB-lite"/>
    </source>
</evidence>
<evidence type="ECO:0000313" key="3">
    <source>
        <dbReference type="EMBL" id="KVI04344.1"/>
    </source>
</evidence>
<keyword evidence="1" id="KW-0175">Coiled coil</keyword>
<reference evidence="3 4" key="1">
    <citation type="journal article" date="2016" name="Sci. Rep.">
        <title>The genome sequence of the outbreeding globe artichoke constructed de novo incorporating a phase-aware low-pass sequencing strategy of F1 progeny.</title>
        <authorList>
            <person name="Scaglione D."/>
            <person name="Reyes-Chin-Wo S."/>
            <person name="Acquadro A."/>
            <person name="Froenicke L."/>
            <person name="Portis E."/>
            <person name="Beitel C."/>
            <person name="Tirone M."/>
            <person name="Mauro R."/>
            <person name="Lo Monaco A."/>
            <person name="Mauromicale G."/>
            <person name="Faccioli P."/>
            <person name="Cattivelli L."/>
            <person name="Rieseberg L."/>
            <person name="Michelmore R."/>
            <person name="Lanteri S."/>
        </authorList>
    </citation>
    <scope>NUCLEOTIDE SEQUENCE [LARGE SCALE GENOMIC DNA]</scope>
    <source>
        <strain evidence="3">2C</strain>
    </source>
</reference>
<feature type="region of interest" description="Disordered" evidence="2">
    <location>
        <begin position="265"/>
        <end position="404"/>
    </location>
</feature>
<keyword evidence="4" id="KW-1185">Reference proteome</keyword>
<dbReference type="Gramene" id="KVI04344">
    <property type="protein sequence ID" value="KVI04344"/>
    <property type="gene ID" value="Ccrd_017346"/>
</dbReference>
<dbReference type="PANTHER" id="PTHR33621:SF2">
    <property type="entry name" value="RIBOSOMAL L1 DOMAIN-CONTAINING PROTEIN"/>
    <property type="match status" value="1"/>
</dbReference>
<comment type="caution">
    <text evidence="3">The sequence shown here is derived from an EMBL/GenBank/DDBJ whole genome shotgun (WGS) entry which is preliminary data.</text>
</comment>
<feature type="compositionally biased region" description="Basic and acidic residues" evidence="2">
    <location>
        <begin position="342"/>
        <end position="360"/>
    </location>
</feature>
<dbReference type="PANTHER" id="PTHR33621">
    <property type="entry name" value="ASPARTIC/GLUTAMIC ACID-RICH PROTEIN"/>
    <property type="match status" value="1"/>
</dbReference>
<organism evidence="3 4">
    <name type="scientific">Cynara cardunculus var. scolymus</name>
    <name type="common">Globe artichoke</name>
    <name type="synonym">Cynara scolymus</name>
    <dbReference type="NCBI Taxonomy" id="59895"/>
    <lineage>
        <taxon>Eukaryota</taxon>
        <taxon>Viridiplantae</taxon>
        <taxon>Streptophyta</taxon>
        <taxon>Embryophyta</taxon>
        <taxon>Tracheophyta</taxon>
        <taxon>Spermatophyta</taxon>
        <taxon>Magnoliopsida</taxon>
        <taxon>eudicotyledons</taxon>
        <taxon>Gunneridae</taxon>
        <taxon>Pentapetalae</taxon>
        <taxon>asterids</taxon>
        <taxon>campanulids</taxon>
        <taxon>Asterales</taxon>
        <taxon>Asteraceae</taxon>
        <taxon>Carduoideae</taxon>
        <taxon>Cardueae</taxon>
        <taxon>Carduinae</taxon>
        <taxon>Cynara</taxon>
    </lineage>
</organism>
<protein>
    <submittedName>
        <fullName evidence="3">Uncharacterized protein</fullName>
    </submittedName>
</protein>